<evidence type="ECO:0000313" key="8">
    <source>
        <dbReference type="EnsemblProtists" id="HpaP801421"/>
    </source>
</evidence>
<dbReference type="AlphaFoldDB" id="M4B571"/>
<feature type="region of interest" description="Disordered" evidence="5">
    <location>
        <begin position="163"/>
        <end position="190"/>
    </location>
</feature>
<dbReference type="GO" id="GO:0008270">
    <property type="term" value="F:zinc ion binding"/>
    <property type="evidence" value="ECO:0007669"/>
    <property type="project" value="UniProtKB-KW"/>
</dbReference>
<dbReference type="Gene3D" id="3.30.1370.110">
    <property type="match status" value="1"/>
</dbReference>
<dbReference type="InterPro" id="IPR036063">
    <property type="entry name" value="Smr_dom_sf"/>
</dbReference>
<evidence type="ECO:0000256" key="3">
    <source>
        <dbReference type="ARBA" id="ARBA00022833"/>
    </source>
</evidence>
<keyword evidence="2 4" id="KW-0863">Zinc-finger</keyword>
<dbReference type="InterPro" id="IPR013899">
    <property type="entry name" value="DUF1771"/>
</dbReference>
<feature type="compositionally biased region" description="Acidic residues" evidence="5">
    <location>
        <begin position="176"/>
        <end position="190"/>
    </location>
</feature>
<feature type="region of interest" description="Disordered" evidence="5">
    <location>
        <begin position="598"/>
        <end position="635"/>
    </location>
</feature>
<feature type="domain" description="C3H1-type" evidence="6">
    <location>
        <begin position="250"/>
        <end position="275"/>
    </location>
</feature>
<feature type="zinc finger region" description="C3H1-type" evidence="4">
    <location>
        <begin position="278"/>
        <end position="300"/>
    </location>
</feature>
<evidence type="ECO:0000256" key="2">
    <source>
        <dbReference type="ARBA" id="ARBA00022771"/>
    </source>
</evidence>
<evidence type="ECO:0000259" key="6">
    <source>
        <dbReference type="PROSITE" id="PS50103"/>
    </source>
</evidence>
<dbReference type="SMART" id="SM00356">
    <property type="entry name" value="ZnF_C3H1"/>
    <property type="match status" value="2"/>
</dbReference>
<dbReference type="SMART" id="SM00463">
    <property type="entry name" value="SMR"/>
    <property type="match status" value="1"/>
</dbReference>
<dbReference type="InterPro" id="IPR000571">
    <property type="entry name" value="Znf_CCCH"/>
</dbReference>
<dbReference type="PROSITE" id="PS50103">
    <property type="entry name" value="ZF_C3H1"/>
    <property type="match status" value="2"/>
</dbReference>
<dbReference type="PROSITE" id="PS50828">
    <property type="entry name" value="SMR"/>
    <property type="match status" value="1"/>
</dbReference>
<dbReference type="Pfam" id="PF01713">
    <property type="entry name" value="Smr"/>
    <property type="match status" value="1"/>
</dbReference>
<dbReference type="Gene3D" id="4.10.1000.10">
    <property type="entry name" value="Zinc finger, CCCH-type"/>
    <property type="match status" value="1"/>
</dbReference>
<dbReference type="SMART" id="SM01162">
    <property type="entry name" value="DUF1771"/>
    <property type="match status" value="1"/>
</dbReference>
<dbReference type="InterPro" id="IPR053242">
    <property type="entry name" value="PAM2-like_domain"/>
</dbReference>
<feature type="compositionally biased region" description="Polar residues" evidence="5">
    <location>
        <begin position="626"/>
        <end position="635"/>
    </location>
</feature>
<reference evidence="9" key="1">
    <citation type="journal article" date="2010" name="Science">
        <title>Signatures of adaptation to obligate biotrophy in the Hyaloperonospora arabidopsidis genome.</title>
        <authorList>
            <person name="Baxter L."/>
            <person name="Tripathy S."/>
            <person name="Ishaque N."/>
            <person name="Boot N."/>
            <person name="Cabral A."/>
            <person name="Kemen E."/>
            <person name="Thines M."/>
            <person name="Ah-Fong A."/>
            <person name="Anderson R."/>
            <person name="Badejoko W."/>
            <person name="Bittner-Eddy P."/>
            <person name="Boore J.L."/>
            <person name="Chibucos M.C."/>
            <person name="Coates M."/>
            <person name="Dehal P."/>
            <person name="Delehaunty K."/>
            <person name="Dong S."/>
            <person name="Downton P."/>
            <person name="Dumas B."/>
            <person name="Fabro G."/>
            <person name="Fronick C."/>
            <person name="Fuerstenberg S.I."/>
            <person name="Fulton L."/>
            <person name="Gaulin E."/>
            <person name="Govers F."/>
            <person name="Hughes L."/>
            <person name="Humphray S."/>
            <person name="Jiang R.H."/>
            <person name="Judelson H."/>
            <person name="Kamoun S."/>
            <person name="Kyung K."/>
            <person name="Meijer H."/>
            <person name="Minx P."/>
            <person name="Morris P."/>
            <person name="Nelson J."/>
            <person name="Phuntumart V."/>
            <person name="Qutob D."/>
            <person name="Rehmany A."/>
            <person name="Rougon-Cardoso A."/>
            <person name="Ryden P."/>
            <person name="Torto-Alalibo T."/>
            <person name="Studholme D."/>
            <person name="Wang Y."/>
            <person name="Win J."/>
            <person name="Wood J."/>
            <person name="Clifton S.W."/>
            <person name="Rogers J."/>
            <person name="Van den Ackerveken G."/>
            <person name="Jones J.D."/>
            <person name="McDowell J.M."/>
            <person name="Beynon J."/>
            <person name="Tyler B.M."/>
        </authorList>
    </citation>
    <scope>NUCLEOTIDE SEQUENCE [LARGE SCALE GENOMIC DNA]</scope>
    <source>
        <strain evidence="9">Emoy2</strain>
    </source>
</reference>
<evidence type="ECO:0000259" key="7">
    <source>
        <dbReference type="PROSITE" id="PS50828"/>
    </source>
</evidence>
<protein>
    <submittedName>
        <fullName evidence="8">Uncharacterized protein</fullName>
    </submittedName>
</protein>
<dbReference type="eggNOG" id="KOG2401">
    <property type="taxonomic scope" value="Eukaryota"/>
</dbReference>
<feature type="zinc finger region" description="C3H1-type" evidence="4">
    <location>
        <begin position="250"/>
        <end position="275"/>
    </location>
</feature>
<dbReference type="InterPro" id="IPR002625">
    <property type="entry name" value="Smr_dom"/>
</dbReference>
<name>M4B571_HYAAE</name>
<dbReference type="OMA" id="NEDSFFW"/>
<keyword evidence="1 4" id="KW-0479">Metal-binding</keyword>
<dbReference type="STRING" id="559515.M4B571"/>
<proteinExistence type="predicted"/>
<evidence type="ECO:0000256" key="1">
    <source>
        <dbReference type="ARBA" id="ARBA00022723"/>
    </source>
</evidence>
<dbReference type="PANTHER" id="PTHR46651:SF1">
    <property type="entry name" value="SMALL MUTS RELATED FAMILY PROTEIN"/>
    <property type="match status" value="1"/>
</dbReference>
<dbReference type="EnsemblProtists" id="HpaT801421">
    <property type="protein sequence ID" value="HpaP801421"/>
    <property type="gene ID" value="HpaG801421"/>
</dbReference>
<dbReference type="InterPro" id="IPR036855">
    <property type="entry name" value="Znf_CCCH_sf"/>
</dbReference>
<evidence type="ECO:0000256" key="4">
    <source>
        <dbReference type="PROSITE-ProRule" id="PRU00723"/>
    </source>
</evidence>
<keyword evidence="3 4" id="KW-0862">Zinc</keyword>
<accession>M4B571</accession>
<organism evidence="8 9">
    <name type="scientific">Hyaloperonospora arabidopsidis (strain Emoy2)</name>
    <name type="common">Downy mildew agent</name>
    <name type="synonym">Peronospora arabidopsidis</name>
    <dbReference type="NCBI Taxonomy" id="559515"/>
    <lineage>
        <taxon>Eukaryota</taxon>
        <taxon>Sar</taxon>
        <taxon>Stramenopiles</taxon>
        <taxon>Oomycota</taxon>
        <taxon>Peronosporomycetes</taxon>
        <taxon>Peronosporales</taxon>
        <taxon>Peronosporaceae</taxon>
        <taxon>Hyaloperonospora</taxon>
    </lineage>
</organism>
<dbReference type="InParanoid" id="M4B571"/>
<evidence type="ECO:0000256" key="5">
    <source>
        <dbReference type="SAM" id="MobiDB-lite"/>
    </source>
</evidence>
<feature type="domain" description="Smr" evidence="7">
    <location>
        <begin position="521"/>
        <end position="577"/>
    </location>
</feature>
<dbReference type="SUPFAM" id="SSF160443">
    <property type="entry name" value="SMR domain-like"/>
    <property type="match status" value="1"/>
</dbReference>
<dbReference type="EMBL" id="JH598325">
    <property type="status" value="NOT_ANNOTATED_CDS"/>
    <property type="molecule type" value="Genomic_DNA"/>
</dbReference>
<reference evidence="8" key="2">
    <citation type="submission" date="2015-06" db="UniProtKB">
        <authorList>
            <consortium name="EnsemblProtists"/>
        </authorList>
    </citation>
    <scope>IDENTIFICATION</scope>
    <source>
        <strain evidence="8">Emoy2</strain>
    </source>
</reference>
<dbReference type="Pfam" id="PF08590">
    <property type="entry name" value="DUF1771"/>
    <property type="match status" value="1"/>
</dbReference>
<dbReference type="SUPFAM" id="SSF90229">
    <property type="entry name" value="CCCH zinc finger"/>
    <property type="match status" value="1"/>
</dbReference>
<keyword evidence="9" id="KW-1185">Reference proteome</keyword>
<dbReference type="HOGENOM" id="CLU_038766_0_0_1"/>
<evidence type="ECO:0000313" key="9">
    <source>
        <dbReference type="Proteomes" id="UP000011713"/>
    </source>
</evidence>
<dbReference type="VEuPathDB" id="FungiDB:HpaG801421"/>
<sequence>MQLLETWATARLEALGVDRVFAPYIVGMLPSHLNSDEDCIEDAKCSIHEVLMGWLAPEDEECVQEFVDELVQLAANAVQLTDAATALAVQCNGNGSRAKDDIHQMVDQGEELKASAPTFVPRQLLSPAVAEFHPTTTRLEAGSVRDVQTMSLSLSPIGASTTRLQSRKVDEKTGVDDGEQVNDEQDGDDDAMQNEDSFFWSVAYELVSHLQLKFQDIDPDRMCELLRLVGLDVDKAHAVLKVTIERESVGPSQVCRHYMQGDCRRADCMFLHDTHSITCRFWLRGTCLQAEHCVFAHDFCEYYSMDDNALGRRDYDSEDESDQSSAFLDIQAEDMFPSLQSVSKAPFAARQPQGNGDTMSSDFAIDAYRSTSDVVANLTMNFARAVALQPRRAGVNPGSGNGSYGMHSKRQLPPPPSVHRLLYHKAGSSEGIGTKWLSTGQAVATQYLKLREQAYEMACARNKCFMGATQAYRSGNKALARGLSRQGHEYNTKMKHLHFLAASEIFESRNPPSQLYMDRMMDLHGLHVAEAVEFLAQMLPKLADEGVDSIYLVTGSGHHSKGPDGNARLLPAVERFLVGEGCQFSRVADGAGTNQATLKSRSISVSRQEKQKARGRNPLSELKRGSLQSQVTYQP</sequence>
<feature type="domain" description="C3H1-type" evidence="6">
    <location>
        <begin position="278"/>
        <end position="300"/>
    </location>
</feature>
<dbReference type="PANTHER" id="PTHR46651">
    <property type="entry name" value="POLYADENYLATE-BINDING PROTEIN-INTERACTING PROTEIN 7"/>
    <property type="match status" value="1"/>
</dbReference>
<dbReference type="Proteomes" id="UP000011713">
    <property type="component" value="Unassembled WGS sequence"/>
</dbReference>